<dbReference type="Gene3D" id="3.40.50.150">
    <property type="entry name" value="Vaccinia Virus protein VP39"/>
    <property type="match status" value="1"/>
</dbReference>
<dbReference type="PANTHER" id="PTHR43464:SF19">
    <property type="entry name" value="UBIQUINONE BIOSYNTHESIS O-METHYLTRANSFERASE, MITOCHONDRIAL"/>
    <property type="match status" value="1"/>
</dbReference>
<keyword evidence="3" id="KW-0949">S-adenosyl-L-methionine</keyword>
<feature type="domain" description="Methyltransferase" evidence="4">
    <location>
        <begin position="26"/>
        <end position="117"/>
    </location>
</feature>
<proteinExistence type="predicted"/>
<dbReference type="SUPFAM" id="SSF53335">
    <property type="entry name" value="S-adenosyl-L-methionine-dependent methyltransferases"/>
    <property type="match status" value="1"/>
</dbReference>
<evidence type="ECO:0000256" key="1">
    <source>
        <dbReference type="ARBA" id="ARBA00022603"/>
    </source>
</evidence>
<name>A0A2W5STU3_9BACT</name>
<protein>
    <submittedName>
        <fullName evidence="5">SAM-dependent methyltransferase</fullName>
    </submittedName>
</protein>
<evidence type="ECO:0000313" key="5">
    <source>
        <dbReference type="EMBL" id="PZR04223.1"/>
    </source>
</evidence>
<dbReference type="InterPro" id="IPR029063">
    <property type="entry name" value="SAM-dependent_MTases_sf"/>
</dbReference>
<gene>
    <name evidence="5" type="ORF">DI536_34705</name>
</gene>
<evidence type="ECO:0000256" key="3">
    <source>
        <dbReference type="ARBA" id="ARBA00022691"/>
    </source>
</evidence>
<dbReference type="GO" id="GO:0032259">
    <property type="term" value="P:methylation"/>
    <property type="evidence" value="ECO:0007669"/>
    <property type="project" value="UniProtKB-KW"/>
</dbReference>
<dbReference type="EMBL" id="QFQP01000062">
    <property type="protein sequence ID" value="PZR04223.1"/>
    <property type="molecule type" value="Genomic_DNA"/>
</dbReference>
<reference evidence="5 6" key="1">
    <citation type="submission" date="2017-08" db="EMBL/GenBank/DDBJ databases">
        <title>Infants hospitalized years apart are colonized by the same room-sourced microbial strains.</title>
        <authorList>
            <person name="Brooks B."/>
            <person name="Olm M.R."/>
            <person name="Firek B.A."/>
            <person name="Baker R."/>
            <person name="Thomas B.C."/>
            <person name="Morowitz M.J."/>
            <person name="Banfield J.F."/>
        </authorList>
    </citation>
    <scope>NUCLEOTIDE SEQUENCE [LARGE SCALE GENOMIC DNA]</scope>
    <source>
        <strain evidence="5">S2_003_000_R2_14</strain>
    </source>
</reference>
<dbReference type="GO" id="GO:0008168">
    <property type="term" value="F:methyltransferase activity"/>
    <property type="evidence" value="ECO:0007669"/>
    <property type="project" value="UniProtKB-KW"/>
</dbReference>
<dbReference type="PANTHER" id="PTHR43464">
    <property type="entry name" value="METHYLTRANSFERASE"/>
    <property type="match status" value="1"/>
</dbReference>
<evidence type="ECO:0000259" key="4">
    <source>
        <dbReference type="Pfam" id="PF13649"/>
    </source>
</evidence>
<dbReference type="InterPro" id="IPR041698">
    <property type="entry name" value="Methyltransf_25"/>
</dbReference>
<organism evidence="5 6">
    <name type="scientific">Archangium gephyra</name>
    <dbReference type="NCBI Taxonomy" id="48"/>
    <lineage>
        <taxon>Bacteria</taxon>
        <taxon>Pseudomonadati</taxon>
        <taxon>Myxococcota</taxon>
        <taxon>Myxococcia</taxon>
        <taxon>Myxococcales</taxon>
        <taxon>Cystobacterineae</taxon>
        <taxon>Archangiaceae</taxon>
        <taxon>Archangium</taxon>
    </lineage>
</organism>
<keyword evidence="1 5" id="KW-0489">Methyltransferase</keyword>
<dbReference type="Proteomes" id="UP000249061">
    <property type="component" value="Unassembled WGS sequence"/>
</dbReference>
<dbReference type="CDD" id="cd02440">
    <property type="entry name" value="AdoMet_MTases"/>
    <property type="match status" value="1"/>
</dbReference>
<accession>A0A2W5STU3</accession>
<dbReference type="Pfam" id="PF13649">
    <property type="entry name" value="Methyltransf_25"/>
    <property type="match status" value="1"/>
</dbReference>
<keyword evidence="2 5" id="KW-0808">Transferase</keyword>
<comment type="caution">
    <text evidence="5">The sequence shown here is derived from an EMBL/GenBank/DDBJ whole genome shotgun (WGS) entry which is preliminary data.</text>
</comment>
<evidence type="ECO:0000256" key="2">
    <source>
        <dbReference type="ARBA" id="ARBA00022679"/>
    </source>
</evidence>
<dbReference type="AlphaFoldDB" id="A0A2W5STU3"/>
<evidence type="ECO:0000313" key="6">
    <source>
        <dbReference type="Proteomes" id="UP000249061"/>
    </source>
</evidence>
<sequence length="185" mass="19490">MAARSNVGTELVRAWARRELPAGATIVDVACGSGVPLAQALVEDGFVVAGLDASPTLLAEFRRRFPSMPSACEPAQASTFFGRNFDAALCVGLLFLLDADDQRRVLTNIAAALKPGGRLLFTAPREACTWNDALTGRPSCSLGERAYVGLLASLGLQVTGQFRDEGGNHHFAAEALNAASSARRT</sequence>